<sequence length="67" mass="7003">MMEFSAKVRNGDKVTTASAACPLVAVRMALNAMPDVKTADPARVAVMTYKGGKLLNASSLRLSGFTA</sequence>
<name>A0A7S6R7A2_9CAUD</name>
<dbReference type="EMBL" id="MT708549">
    <property type="protein sequence ID" value="QOV06295.1"/>
    <property type="molecule type" value="Genomic_DNA"/>
</dbReference>
<evidence type="ECO:0000313" key="1">
    <source>
        <dbReference type="EMBL" id="QOV06295.1"/>
    </source>
</evidence>
<gene>
    <name evidence="1" type="ORF">CPT_Maja_075</name>
</gene>
<organism evidence="1 2">
    <name type="scientific">Burkholderia phage Maja</name>
    <dbReference type="NCBI Taxonomy" id="2767571"/>
    <lineage>
        <taxon>Viruses</taxon>
        <taxon>Duplodnaviria</taxon>
        <taxon>Heunggongvirae</taxon>
        <taxon>Uroviricota</taxon>
        <taxon>Caudoviricetes</taxon>
        <taxon>Lindbergviridae</taxon>
        <taxon>Gladiolivirus</taxon>
        <taxon>Gladiolivirus maja</taxon>
    </lineage>
</organism>
<protein>
    <submittedName>
        <fullName evidence="1">Uncharacterized protein</fullName>
    </submittedName>
</protein>
<proteinExistence type="predicted"/>
<dbReference type="Proteomes" id="UP000593952">
    <property type="component" value="Segment"/>
</dbReference>
<reference evidence="1 2" key="1">
    <citation type="submission" date="2020-07" db="EMBL/GenBank/DDBJ databases">
        <title>Complete genome sequence of Burkholderia gladioli phage Maja.</title>
        <authorList>
            <person name="Yu Z."/>
            <person name="Yao G.W."/>
            <person name="Guadalupe Vizoso-Pinto M."/>
            <person name="Sun L."/>
            <person name="Le T."/>
            <person name="Gonzalez C."/>
            <person name="Young R."/>
            <person name="Liu M."/>
        </authorList>
    </citation>
    <scope>NUCLEOTIDE SEQUENCE [LARGE SCALE GENOMIC DNA]</scope>
</reference>
<keyword evidence="2" id="KW-1185">Reference proteome</keyword>
<evidence type="ECO:0000313" key="2">
    <source>
        <dbReference type="Proteomes" id="UP000593952"/>
    </source>
</evidence>
<accession>A0A7S6R7A2</accession>